<name>A0A453NKV2_AEGTS</name>
<proteinExistence type="predicted"/>
<reference evidence="1" key="3">
    <citation type="journal article" date="2017" name="Nature">
        <title>Genome sequence of the progenitor of the wheat D genome Aegilops tauschii.</title>
        <authorList>
            <person name="Luo M.C."/>
            <person name="Gu Y.Q."/>
            <person name="Puiu D."/>
            <person name="Wang H."/>
            <person name="Twardziok S.O."/>
            <person name="Deal K.R."/>
            <person name="Huo N."/>
            <person name="Zhu T."/>
            <person name="Wang L."/>
            <person name="Wang Y."/>
            <person name="McGuire P.E."/>
            <person name="Liu S."/>
            <person name="Long H."/>
            <person name="Ramasamy R.K."/>
            <person name="Rodriguez J.C."/>
            <person name="Van S.L."/>
            <person name="Yuan L."/>
            <person name="Wang Z."/>
            <person name="Xia Z."/>
            <person name="Xiao L."/>
            <person name="Anderson O.D."/>
            <person name="Ouyang S."/>
            <person name="Liang Y."/>
            <person name="Zimin A.V."/>
            <person name="Pertea G."/>
            <person name="Qi P."/>
            <person name="Bennetzen J.L."/>
            <person name="Dai X."/>
            <person name="Dawson M.W."/>
            <person name="Muller H.G."/>
            <person name="Kugler K."/>
            <person name="Rivarola-Duarte L."/>
            <person name="Spannagl M."/>
            <person name="Mayer K.F.X."/>
            <person name="Lu F.H."/>
            <person name="Bevan M.W."/>
            <person name="Leroy P."/>
            <person name="Li P."/>
            <person name="You F.M."/>
            <person name="Sun Q."/>
            <person name="Liu Z."/>
            <person name="Lyons E."/>
            <person name="Wicker T."/>
            <person name="Salzberg S.L."/>
            <person name="Devos K.M."/>
            <person name="Dvorak J."/>
        </authorList>
    </citation>
    <scope>NUCLEOTIDE SEQUENCE [LARGE SCALE GENOMIC DNA]</scope>
    <source>
        <strain evidence="1">cv. AL8/78</strain>
    </source>
</reference>
<dbReference type="EnsemblPlants" id="AET6Gv20411400.22">
    <property type="protein sequence ID" value="AET6Gv20411400.22"/>
    <property type="gene ID" value="AET6Gv20411400"/>
</dbReference>
<reference evidence="2" key="2">
    <citation type="journal article" date="2017" name="Nat. Plants">
        <title>The Aegilops tauschii genome reveals multiple impacts of transposons.</title>
        <authorList>
            <person name="Zhao G."/>
            <person name="Zou C."/>
            <person name="Li K."/>
            <person name="Wang K."/>
            <person name="Li T."/>
            <person name="Gao L."/>
            <person name="Zhang X."/>
            <person name="Wang H."/>
            <person name="Yang Z."/>
            <person name="Liu X."/>
            <person name="Jiang W."/>
            <person name="Mao L."/>
            <person name="Kong X."/>
            <person name="Jiao Y."/>
            <person name="Jia J."/>
        </authorList>
    </citation>
    <scope>NUCLEOTIDE SEQUENCE [LARGE SCALE GENOMIC DNA]</scope>
    <source>
        <strain evidence="2">cv. AL8/78</strain>
    </source>
</reference>
<organism evidence="1 2">
    <name type="scientific">Aegilops tauschii subsp. strangulata</name>
    <name type="common">Goatgrass</name>
    <dbReference type="NCBI Taxonomy" id="200361"/>
    <lineage>
        <taxon>Eukaryota</taxon>
        <taxon>Viridiplantae</taxon>
        <taxon>Streptophyta</taxon>
        <taxon>Embryophyta</taxon>
        <taxon>Tracheophyta</taxon>
        <taxon>Spermatophyta</taxon>
        <taxon>Magnoliopsida</taxon>
        <taxon>Liliopsida</taxon>
        <taxon>Poales</taxon>
        <taxon>Poaceae</taxon>
        <taxon>BOP clade</taxon>
        <taxon>Pooideae</taxon>
        <taxon>Triticodae</taxon>
        <taxon>Triticeae</taxon>
        <taxon>Triticinae</taxon>
        <taxon>Aegilops</taxon>
    </lineage>
</organism>
<dbReference type="Gramene" id="AET6Gv20411400.22">
    <property type="protein sequence ID" value="AET6Gv20411400.22"/>
    <property type="gene ID" value="AET6Gv20411400"/>
</dbReference>
<keyword evidence="2" id="KW-1185">Reference proteome</keyword>
<dbReference type="AlphaFoldDB" id="A0A453NKV2"/>
<evidence type="ECO:0000313" key="1">
    <source>
        <dbReference type="EnsemblPlants" id="AET6Gv20411400.22"/>
    </source>
</evidence>
<reference evidence="1" key="4">
    <citation type="submission" date="2019-03" db="UniProtKB">
        <authorList>
            <consortium name="EnsemblPlants"/>
        </authorList>
    </citation>
    <scope>IDENTIFICATION</scope>
</reference>
<evidence type="ECO:0000313" key="2">
    <source>
        <dbReference type="Proteomes" id="UP000015105"/>
    </source>
</evidence>
<dbReference type="Proteomes" id="UP000015105">
    <property type="component" value="Chromosome 6D"/>
</dbReference>
<protein>
    <submittedName>
        <fullName evidence="1">Uncharacterized protein</fullName>
    </submittedName>
</protein>
<reference evidence="2" key="1">
    <citation type="journal article" date="2014" name="Science">
        <title>Ancient hybridizations among the ancestral genomes of bread wheat.</title>
        <authorList>
            <consortium name="International Wheat Genome Sequencing Consortium,"/>
            <person name="Marcussen T."/>
            <person name="Sandve S.R."/>
            <person name="Heier L."/>
            <person name="Spannagl M."/>
            <person name="Pfeifer M."/>
            <person name="Jakobsen K.S."/>
            <person name="Wulff B.B."/>
            <person name="Steuernagel B."/>
            <person name="Mayer K.F."/>
            <person name="Olsen O.A."/>
        </authorList>
    </citation>
    <scope>NUCLEOTIDE SEQUENCE [LARGE SCALE GENOMIC DNA]</scope>
    <source>
        <strain evidence="2">cv. AL8/78</strain>
    </source>
</reference>
<sequence length="183" mass="19689">FSDHTAEEDGVCSSDSSLFRRARDLYGNGVEDEVTSQFSRRGGGLARGQSKENLRVEVRAAAAAAFAGKSSRGQDQVDRTSHERYADVQKFQDFGPPSAPPIAARVGEVDGILDAIADESGGFEKTEISSVADILAQDVHELPTRSTAQADGVQMPYIENNLLAQIPSFTTKCVIIYLLGTHL</sequence>
<accession>A0A453NKV2</accession>
<reference evidence="1" key="5">
    <citation type="journal article" date="2021" name="G3 (Bethesda)">
        <title>Aegilops tauschii genome assembly Aet v5.0 features greater sequence contiguity and improved annotation.</title>
        <authorList>
            <person name="Wang L."/>
            <person name="Zhu T."/>
            <person name="Rodriguez J.C."/>
            <person name="Deal K.R."/>
            <person name="Dubcovsky J."/>
            <person name="McGuire P.E."/>
            <person name="Lux T."/>
            <person name="Spannagl M."/>
            <person name="Mayer K.F.X."/>
            <person name="Baldrich P."/>
            <person name="Meyers B.C."/>
            <person name="Huo N."/>
            <person name="Gu Y.Q."/>
            <person name="Zhou H."/>
            <person name="Devos K.M."/>
            <person name="Bennetzen J.L."/>
            <person name="Unver T."/>
            <person name="Budak H."/>
            <person name="Gulick P.J."/>
            <person name="Galiba G."/>
            <person name="Kalapos B."/>
            <person name="Nelson D.R."/>
            <person name="Li P."/>
            <person name="You F.M."/>
            <person name="Luo M.C."/>
            <person name="Dvorak J."/>
        </authorList>
    </citation>
    <scope>NUCLEOTIDE SEQUENCE [LARGE SCALE GENOMIC DNA]</scope>
    <source>
        <strain evidence="1">cv. AL8/78</strain>
    </source>
</reference>